<proteinExistence type="predicted"/>
<organism evidence="2">
    <name type="scientific">Escherichia coli</name>
    <dbReference type="NCBI Taxonomy" id="562"/>
    <lineage>
        <taxon>Bacteria</taxon>
        <taxon>Pseudomonadati</taxon>
        <taxon>Pseudomonadota</taxon>
        <taxon>Gammaproteobacteria</taxon>
        <taxon>Enterobacterales</taxon>
        <taxon>Enterobacteriaceae</taxon>
        <taxon>Escherichia</taxon>
    </lineage>
</organism>
<evidence type="ECO:0000256" key="1">
    <source>
        <dbReference type="SAM" id="MobiDB-lite"/>
    </source>
</evidence>
<feature type="compositionally biased region" description="Basic and acidic residues" evidence="1">
    <location>
        <begin position="19"/>
        <end position="33"/>
    </location>
</feature>
<accession>A0A7U1HRK5</accession>
<evidence type="ECO:0000313" key="2">
    <source>
        <dbReference type="EMBL" id="QQZ47406.1"/>
    </source>
</evidence>
<geneLocation type="plasmid" evidence="2">
    <name>pESBL3215-IncF</name>
</geneLocation>
<feature type="region of interest" description="Disordered" evidence="1">
    <location>
        <begin position="1"/>
        <end position="33"/>
    </location>
</feature>
<reference evidence="2" key="1">
    <citation type="journal article" date="2021" name="Sci. Rep.">
        <title>Antibiotic resistance plasmid composition and architecture in Escherichia coli isolates from meat.</title>
        <authorList>
            <person name="Darphorn T.S."/>
            <person name="Bel K."/>
            <person name="Koenders-van Sint Anneland B.B."/>
            <person name="Brul S."/>
            <person name="Ter Kuile B.H."/>
        </authorList>
    </citation>
    <scope>NUCLEOTIDE SEQUENCE</scope>
    <source>
        <strain evidence="2">ESBL3215</strain>
    </source>
</reference>
<keyword evidence="2" id="KW-0614">Plasmid</keyword>
<protein>
    <submittedName>
        <fullName evidence="2">Mobile element protein</fullName>
    </submittedName>
</protein>
<name>A0A7U1HRK5_ECOLX</name>
<sequence>MVVRELGDPSPKQRGCRGRTYEDTGDLPRDLKPGERYSCAQKKAAAEHYLTHGGCLSFAPGSFAQAQTNASGSLLMLKQ</sequence>
<dbReference type="EMBL" id="MW390533">
    <property type="protein sequence ID" value="QQZ47406.1"/>
    <property type="molecule type" value="Genomic_DNA"/>
</dbReference>
<dbReference type="AlphaFoldDB" id="A0A7U1HRK5"/>